<dbReference type="Proteomes" id="UP001500740">
    <property type="component" value="Unassembled WGS sequence"/>
</dbReference>
<protein>
    <recommendedName>
        <fullName evidence="4">DUF1761 domain-containing protein</fullName>
    </recommendedName>
</protein>
<keyword evidence="1" id="KW-0812">Transmembrane</keyword>
<proteinExistence type="predicted"/>
<evidence type="ECO:0000313" key="3">
    <source>
        <dbReference type="Proteomes" id="UP001500740"/>
    </source>
</evidence>
<feature type="transmembrane region" description="Helical" evidence="1">
    <location>
        <begin position="6"/>
        <end position="30"/>
    </location>
</feature>
<feature type="transmembrane region" description="Helical" evidence="1">
    <location>
        <begin position="42"/>
        <end position="61"/>
    </location>
</feature>
<keyword evidence="1" id="KW-0472">Membrane</keyword>
<evidence type="ECO:0000256" key="1">
    <source>
        <dbReference type="SAM" id="Phobius"/>
    </source>
</evidence>
<comment type="caution">
    <text evidence="2">The sequence shown here is derived from an EMBL/GenBank/DDBJ whole genome shotgun (WGS) entry which is preliminary data.</text>
</comment>
<accession>A0ABP3JTN8</accession>
<keyword evidence="3" id="KW-1185">Reference proteome</keyword>
<dbReference type="EMBL" id="BAAACZ010000016">
    <property type="protein sequence ID" value="GAA0464054.1"/>
    <property type="molecule type" value="Genomic_DNA"/>
</dbReference>
<sequence>MLLAIISGIILYMAIGMLYYSPLLFGEIWVRLLKIDQPEHPRYGLLTFVTIMTVLLTYFLLHLTNASTLIDGLIVGLGLGVVVSLAYAKDFIFGLGIHTENAFKVYLIGVGYHLFSLPVIGLVMMFFI</sequence>
<reference evidence="3" key="1">
    <citation type="journal article" date="2019" name="Int. J. Syst. Evol. Microbiol.">
        <title>The Global Catalogue of Microorganisms (GCM) 10K type strain sequencing project: providing services to taxonomists for standard genome sequencing and annotation.</title>
        <authorList>
            <consortium name="The Broad Institute Genomics Platform"/>
            <consortium name="The Broad Institute Genome Sequencing Center for Infectious Disease"/>
            <person name="Wu L."/>
            <person name="Ma J."/>
        </authorList>
    </citation>
    <scope>NUCLEOTIDE SEQUENCE [LARGE SCALE GENOMIC DNA]</scope>
    <source>
        <strain evidence="3">JCM 14193</strain>
    </source>
</reference>
<dbReference type="Pfam" id="PF08570">
    <property type="entry name" value="DUF1761"/>
    <property type="match status" value="1"/>
</dbReference>
<evidence type="ECO:0008006" key="4">
    <source>
        <dbReference type="Google" id="ProtNLM"/>
    </source>
</evidence>
<name>A0ABP3JTN8_9BACI</name>
<evidence type="ECO:0000313" key="2">
    <source>
        <dbReference type="EMBL" id="GAA0464054.1"/>
    </source>
</evidence>
<feature type="transmembrane region" description="Helical" evidence="1">
    <location>
        <begin position="105"/>
        <end position="127"/>
    </location>
</feature>
<dbReference type="InterPro" id="IPR013879">
    <property type="entry name" value="DUF1761"/>
</dbReference>
<gene>
    <name evidence="2" type="ORF">GCM10008935_19720</name>
</gene>
<organism evidence="2 3">
    <name type="scientific">Alkalibacillus silvisoli</name>
    <dbReference type="NCBI Taxonomy" id="392823"/>
    <lineage>
        <taxon>Bacteria</taxon>
        <taxon>Bacillati</taxon>
        <taxon>Bacillota</taxon>
        <taxon>Bacilli</taxon>
        <taxon>Bacillales</taxon>
        <taxon>Bacillaceae</taxon>
        <taxon>Alkalibacillus</taxon>
    </lineage>
</organism>
<dbReference type="RefSeq" id="WP_343783384.1">
    <property type="nucleotide sequence ID" value="NZ_BAAACZ010000016.1"/>
</dbReference>
<feature type="transmembrane region" description="Helical" evidence="1">
    <location>
        <begin position="73"/>
        <end position="93"/>
    </location>
</feature>
<keyword evidence="1" id="KW-1133">Transmembrane helix</keyword>